<dbReference type="GO" id="GO:0016787">
    <property type="term" value="F:hydrolase activity"/>
    <property type="evidence" value="ECO:0007669"/>
    <property type="project" value="UniProtKB-KW"/>
</dbReference>
<evidence type="ECO:0000313" key="6">
    <source>
        <dbReference type="Proteomes" id="UP000283522"/>
    </source>
</evidence>
<evidence type="ECO:0000256" key="2">
    <source>
        <dbReference type="SAM" id="Coils"/>
    </source>
</evidence>
<feature type="coiled-coil region" evidence="2">
    <location>
        <begin position="906"/>
        <end position="959"/>
    </location>
</feature>
<dbReference type="InterPro" id="IPR036278">
    <property type="entry name" value="Sialidase_sf"/>
</dbReference>
<keyword evidence="1" id="KW-0677">Repeat</keyword>
<reference evidence="5 6" key="1">
    <citation type="submission" date="2018-09" db="EMBL/GenBank/DDBJ databases">
        <authorList>
            <person name="Wang X."/>
            <person name="Du Z."/>
        </authorList>
    </citation>
    <scope>NUCLEOTIDE SEQUENCE [LARGE SCALE GENOMIC DNA]</scope>
    <source>
        <strain evidence="5 6">N3</strain>
    </source>
</reference>
<dbReference type="AlphaFoldDB" id="A0A418PTE4"/>
<dbReference type="SUPFAM" id="SSF50939">
    <property type="entry name" value="Sialidases"/>
    <property type="match status" value="1"/>
</dbReference>
<organism evidence="5 6">
    <name type="scientific">Algoriphagus lacus</name>
    <dbReference type="NCBI Taxonomy" id="2056311"/>
    <lineage>
        <taxon>Bacteria</taxon>
        <taxon>Pseudomonadati</taxon>
        <taxon>Bacteroidota</taxon>
        <taxon>Cytophagia</taxon>
        <taxon>Cytophagales</taxon>
        <taxon>Cyclobacteriaceae</taxon>
        <taxon>Algoriphagus</taxon>
    </lineage>
</organism>
<evidence type="ECO:0000256" key="3">
    <source>
        <dbReference type="SAM" id="SignalP"/>
    </source>
</evidence>
<accession>A0A418PTE4</accession>
<dbReference type="GO" id="GO:0010411">
    <property type="term" value="P:xyloglucan metabolic process"/>
    <property type="evidence" value="ECO:0007669"/>
    <property type="project" value="TreeGrafter"/>
</dbReference>
<feature type="signal peptide" evidence="3">
    <location>
        <begin position="1"/>
        <end position="23"/>
    </location>
</feature>
<dbReference type="Pfam" id="PF15902">
    <property type="entry name" value="Sortilin-Vps10"/>
    <property type="match status" value="1"/>
</dbReference>
<dbReference type="CDD" id="cd15482">
    <property type="entry name" value="Sialidase_non-viral"/>
    <property type="match status" value="2"/>
</dbReference>
<dbReference type="Gene3D" id="2.130.10.10">
    <property type="entry name" value="YVTN repeat-like/Quinoprotein amine dehydrogenase"/>
    <property type="match status" value="4"/>
</dbReference>
<dbReference type="Proteomes" id="UP000283522">
    <property type="component" value="Unassembled WGS sequence"/>
</dbReference>
<dbReference type="InterPro" id="IPR052025">
    <property type="entry name" value="Xyloglucanase_GH74"/>
</dbReference>
<comment type="caution">
    <text evidence="5">The sequence shown here is derived from an EMBL/GenBank/DDBJ whole genome shotgun (WGS) entry which is preliminary data.</text>
</comment>
<protein>
    <submittedName>
        <fullName evidence="5">Glycosyl hydrolase</fullName>
    </submittedName>
</protein>
<keyword evidence="2" id="KW-0175">Coiled coil</keyword>
<evidence type="ECO:0000256" key="1">
    <source>
        <dbReference type="ARBA" id="ARBA00022737"/>
    </source>
</evidence>
<evidence type="ECO:0000259" key="4">
    <source>
        <dbReference type="Pfam" id="PF15902"/>
    </source>
</evidence>
<gene>
    <name evidence="5" type="ORF">D0X99_08275</name>
</gene>
<dbReference type="PANTHER" id="PTHR43739:SF5">
    <property type="entry name" value="EXO-ALPHA-SIALIDASE"/>
    <property type="match status" value="1"/>
</dbReference>
<feature type="domain" description="Sortilin N-terminal" evidence="4">
    <location>
        <begin position="80"/>
        <end position="202"/>
    </location>
</feature>
<feature type="chain" id="PRO_5019569793" evidence="3">
    <location>
        <begin position="24"/>
        <end position="1039"/>
    </location>
</feature>
<sequence length="1039" mass="115248">MKRFYAVLWLLLLLGVAHHQAFAQKSKKQAELSTKPVFDTSLYNAMEFRLVGPFRGGRATAVAGVVQEPLIFYMGATGGVWKTTDAGESWVNVSDGFFGTASVGAIAVAESDPNVVYVGMGEAPVRGVMTSHGDGVYKSTDAGKTWKHMGLPEIRQISKIVVHPTNPDILLVGGQGSPYGATDARGIYRSEDGGVTWAKVHYVDENSGVSDLSMDMKNPRIIYAAYWDHRRFPWKVQSGGPGSGIYKSTDMGLTWAKLSEGLPKGIMGKIGISVSRANPNTVWAIIEAEDGGLYRSNDAGKNWKLVNGDRLLRARSWYYMHILAHPTEPETVYIMNAPLVESKDGGKTFSDLGTRHGDNHQLWINPEHPQYMVNANDGGGNVSIDAGKNWSRQDNQPTAQFYRVNVDKQYPYRIYGGQQDNSSVSVASRANGSGIGLSDFYPVGGCESAYSAFDPENPIYIYSGCYQGIITEWNSATKLEKDVMAYPYQGLASNPREVKYRFNWNAPIIASKHDPSVIYHAGNVILKTNNRGLSWEEVSPDLTKNDTTHLIPGGGPITNEGAGGEVYHTIMYLAESPHTPNVLYAGADDGLLHVTQDGGKSWSNITIPNTPDGMVNQIEVSPHDPATVYVAFNSYKFNDFTPHVFKSADYGKTWTRLVNGIGKEAHVRVVREDPNQKDLLYAGTETGLYISFNGGQLWEKFQLNLPIVPINDLMIQDNDLILATSGRSFWVMDDLNPLYELAKASASNFYVYQPEPAIRDYAMRGKNPQLGQNPYPGFSVMYYLKSTQDSILLEAEIRDLKGNVLRKFTTDSKAKTGKISKKSGMNRLNWDLSLDDFEGVEGVFSGIGSSSQRVIPGKYQLVMRYQGQEISKELEVKADPRWTAKPGDYQLQHETLISLRTAIIDTRQMAENLRSLRVQIKDLQDRVDKEEFAEWHSQANEVVKAVDAAEAELIQTQQKTFQDVINFPNKLDADLLHIYSAINDGEPPVTEGQKLRAKDLLEKYSKVKAQVEEAMQGTKTLESALVEQKIPFLVPKKKS</sequence>
<dbReference type="InterPro" id="IPR031778">
    <property type="entry name" value="Sortilin_N"/>
</dbReference>
<dbReference type="EMBL" id="QXML01000003">
    <property type="protein sequence ID" value="RIW16350.1"/>
    <property type="molecule type" value="Genomic_DNA"/>
</dbReference>
<dbReference type="PANTHER" id="PTHR43739">
    <property type="entry name" value="XYLOGLUCANASE (EUROFUNG)"/>
    <property type="match status" value="1"/>
</dbReference>
<proteinExistence type="predicted"/>
<keyword evidence="6" id="KW-1185">Reference proteome</keyword>
<dbReference type="InterPro" id="IPR015943">
    <property type="entry name" value="WD40/YVTN_repeat-like_dom_sf"/>
</dbReference>
<dbReference type="OrthoDB" id="9757809at2"/>
<name>A0A418PTE4_9BACT</name>
<evidence type="ECO:0000313" key="5">
    <source>
        <dbReference type="EMBL" id="RIW16350.1"/>
    </source>
</evidence>
<keyword evidence="3" id="KW-0732">Signal</keyword>
<keyword evidence="5" id="KW-0378">Hydrolase</keyword>
<dbReference type="SUPFAM" id="SSF110296">
    <property type="entry name" value="Oligoxyloglucan reducing end-specific cellobiohydrolase"/>
    <property type="match status" value="2"/>
</dbReference>
<dbReference type="RefSeq" id="WP_119477205.1">
    <property type="nucleotide sequence ID" value="NZ_QXML01000003.1"/>
</dbReference>